<feature type="transmembrane region" description="Helical" evidence="6">
    <location>
        <begin position="6"/>
        <end position="25"/>
    </location>
</feature>
<dbReference type="InterPro" id="IPR051584">
    <property type="entry name" value="GPCR-associated_LMBR1"/>
</dbReference>
<evidence type="ECO:0000256" key="4">
    <source>
        <dbReference type="ARBA" id="ARBA00022989"/>
    </source>
</evidence>
<feature type="transmembrane region" description="Helical" evidence="6">
    <location>
        <begin position="72"/>
        <end position="94"/>
    </location>
</feature>
<dbReference type="OrthoDB" id="203099at2759"/>
<comment type="subcellular location">
    <subcellularLocation>
        <location evidence="1">Membrane</location>
        <topology evidence="1">Multi-pass membrane protein</topology>
    </subcellularLocation>
</comment>
<sequence>MASSVGLVLELLLLLAFTAGLLHHYKDAQVGFLVYGFVFVSWYAGFLGLVLLPLDISTTALHGEAVVHSSLLVGWKLVYWLTFFLSWVILPVLIEYCQSGAFSPEQKLRTSIRYLLRHYALLLTIGAVLLVYLVVVDHFTVSGLVGLAMTLANTYGLLWIIALLGHGFVSVPRKVWAFASPTAQLRETYFRAIQIHDDRVESMFIYEDVVRDVQAMLARFHVIEQSTIILTPELQHIKECLRHVSDTMGVDVEAGKKRGAPLRPPPRRAQSSSGLIVGAAFVQDEPLPTEDQVIALHGRTKRIKSDLRRCEQAWQDICWTAQRLATWSTDTSWTSQHGIPYAASAAAVLCAAASAVIMWSELVMGWDGGWLSPLGEIVLHAAPGLGLQLLLLLVLLYMGVCAYQSLFSIRGFGRLALHGGQNSTELSLLTTSVQQCRLQFSLGYNFLLLLNCDRVTHATAFHALFSDMRLIHFFGTDFSLYAPLCMLAIAAMTFWQGYARLVKSLGLEQYENLIPGQIEHEAKIHQGEALVQKGIEKYMRLKARSDKAAAESAAALSDGLTEALLD</sequence>
<dbReference type="Proteomes" id="UP000332933">
    <property type="component" value="Unassembled WGS sequence"/>
</dbReference>
<keyword evidence="4 6" id="KW-1133">Transmembrane helix</keyword>
<evidence type="ECO:0000313" key="7">
    <source>
        <dbReference type="EMBL" id="KAF0696154.1"/>
    </source>
</evidence>
<feature type="transmembrane region" description="Helical" evidence="6">
    <location>
        <begin position="377"/>
        <end position="400"/>
    </location>
</feature>
<evidence type="ECO:0000256" key="2">
    <source>
        <dbReference type="ARBA" id="ARBA00010487"/>
    </source>
</evidence>
<evidence type="ECO:0000256" key="5">
    <source>
        <dbReference type="ARBA" id="ARBA00023136"/>
    </source>
</evidence>
<evidence type="ECO:0000313" key="9">
    <source>
        <dbReference type="Proteomes" id="UP000332933"/>
    </source>
</evidence>
<accession>A0A485KX71</accession>
<organism evidence="8 9">
    <name type="scientific">Aphanomyces stellatus</name>
    <dbReference type="NCBI Taxonomy" id="120398"/>
    <lineage>
        <taxon>Eukaryota</taxon>
        <taxon>Sar</taxon>
        <taxon>Stramenopiles</taxon>
        <taxon>Oomycota</taxon>
        <taxon>Saprolegniomycetes</taxon>
        <taxon>Saprolegniales</taxon>
        <taxon>Verrucalvaceae</taxon>
        <taxon>Aphanomyces</taxon>
    </lineage>
</organism>
<feature type="transmembrane region" description="Helical" evidence="6">
    <location>
        <begin position="32"/>
        <end position="52"/>
    </location>
</feature>
<dbReference type="GO" id="GO:0016020">
    <property type="term" value="C:membrane"/>
    <property type="evidence" value="ECO:0007669"/>
    <property type="project" value="UniProtKB-SubCell"/>
</dbReference>
<name>A0A485KX71_9STRA</name>
<dbReference type="PANTHER" id="PTHR21355:SF0">
    <property type="entry name" value="G-PROTEIN COUPLED RECEPTOR-ASSOCIATED PROTEIN LMBRD2"/>
    <property type="match status" value="1"/>
</dbReference>
<dbReference type="EMBL" id="VJMH01005426">
    <property type="protein sequence ID" value="KAF0696154.1"/>
    <property type="molecule type" value="Genomic_DNA"/>
</dbReference>
<keyword evidence="9" id="KW-1185">Reference proteome</keyword>
<feature type="transmembrane region" description="Helical" evidence="6">
    <location>
        <begin position="338"/>
        <end position="357"/>
    </location>
</feature>
<feature type="transmembrane region" description="Helical" evidence="6">
    <location>
        <begin position="141"/>
        <end position="164"/>
    </location>
</feature>
<proteinExistence type="inferred from homology"/>
<dbReference type="AlphaFoldDB" id="A0A485KX71"/>
<gene>
    <name evidence="8" type="primary">Aste57867_13070</name>
    <name evidence="7" type="ORF">As57867_013022</name>
    <name evidence="8" type="ORF">ASTE57867_13070</name>
</gene>
<evidence type="ECO:0000313" key="8">
    <source>
        <dbReference type="EMBL" id="VFT89914.1"/>
    </source>
</evidence>
<evidence type="ECO:0000256" key="3">
    <source>
        <dbReference type="ARBA" id="ARBA00022692"/>
    </source>
</evidence>
<dbReference type="Pfam" id="PF04791">
    <property type="entry name" value="LMBR1"/>
    <property type="match status" value="1"/>
</dbReference>
<evidence type="ECO:0000256" key="1">
    <source>
        <dbReference type="ARBA" id="ARBA00004141"/>
    </source>
</evidence>
<feature type="transmembrane region" description="Helical" evidence="6">
    <location>
        <begin position="115"/>
        <end position="135"/>
    </location>
</feature>
<protein>
    <submittedName>
        <fullName evidence="8">Aste57867_13070 protein</fullName>
    </submittedName>
</protein>
<dbReference type="EMBL" id="CAADRA010005447">
    <property type="protein sequence ID" value="VFT89914.1"/>
    <property type="molecule type" value="Genomic_DNA"/>
</dbReference>
<comment type="similarity">
    <text evidence="2">Belongs to the LIMR family.</text>
</comment>
<keyword evidence="3 6" id="KW-0812">Transmembrane</keyword>
<dbReference type="PANTHER" id="PTHR21355">
    <property type="entry name" value="G-PROTEIN COUPLED RECEPTOR-ASSOCIATED PROTEIN LMBRD2"/>
    <property type="match status" value="1"/>
</dbReference>
<keyword evidence="5 6" id="KW-0472">Membrane</keyword>
<reference evidence="8 9" key="1">
    <citation type="submission" date="2019-03" db="EMBL/GenBank/DDBJ databases">
        <authorList>
            <person name="Gaulin E."/>
            <person name="Dumas B."/>
        </authorList>
    </citation>
    <scope>NUCLEOTIDE SEQUENCE [LARGE SCALE GENOMIC DNA]</scope>
    <source>
        <strain evidence="8">CBS 568.67</strain>
    </source>
</reference>
<feature type="transmembrane region" description="Helical" evidence="6">
    <location>
        <begin position="478"/>
        <end position="498"/>
    </location>
</feature>
<dbReference type="InterPro" id="IPR006876">
    <property type="entry name" value="LMBR1-like_membr_prot"/>
</dbReference>
<evidence type="ECO:0000256" key="6">
    <source>
        <dbReference type="SAM" id="Phobius"/>
    </source>
</evidence>
<reference evidence="7" key="2">
    <citation type="submission" date="2019-06" db="EMBL/GenBank/DDBJ databases">
        <title>Genomics analysis of Aphanomyces spp. identifies a new class of oomycete effector associated with host adaptation.</title>
        <authorList>
            <person name="Gaulin E."/>
        </authorList>
    </citation>
    <scope>NUCLEOTIDE SEQUENCE</scope>
    <source>
        <strain evidence="7">CBS 578.67</strain>
    </source>
</reference>